<keyword evidence="2" id="KW-1133">Transmembrane helix</keyword>
<dbReference type="InterPro" id="IPR026893">
    <property type="entry name" value="Tyr/Ser_Pase_IphP-type"/>
</dbReference>
<comment type="caution">
    <text evidence="4">The sequence shown here is derived from an EMBL/GenBank/DDBJ whole genome shotgun (WGS) entry which is preliminary data.</text>
</comment>
<name>A0A225E5R1_9BACT</name>
<accession>A0A225E5R1</accession>
<dbReference type="PROSITE" id="PS50056">
    <property type="entry name" value="TYR_PHOSPHATASE_2"/>
    <property type="match status" value="1"/>
</dbReference>
<dbReference type="Proteomes" id="UP000214646">
    <property type="component" value="Unassembled WGS sequence"/>
</dbReference>
<evidence type="ECO:0000313" key="4">
    <source>
        <dbReference type="EMBL" id="OWK45446.1"/>
    </source>
</evidence>
<feature type="domain" description="Tyrosine specific protein phosphatases" evidence="3">
    <location>
        <begin position="140"/>
        <end position="191"/>
    </location>
</feature>
<evidence type="ECO:0000259" key="3">
    <source>
        <dbReference type="PROSITE" id="PS50056"/>
    </source>
</evidence>
<evidence type="ECO:0000256" key="1">
    <source>
        <dbReference type="ARBA" id="ARBA00009580"/>
    </source>
</evidence>
<protein>
    <recommendedName>
        <fullName evidence="3">Tyrosine specific protein phosphatases domain-containing protein</fullName>
    </recommendedName>
</protein>
<organism evidence="4 5">
    <name type="scientific">Fimbriiglobus ruber</name>
    <dbReference type="NCBI Taxonomy" id="1908690"/>
    <lineage>
        <taxon>Bacteria</taxon>
        <taxon>Pseudomonadati</taxon>
        <taxon>Planctomycetota</taxon>
        <taxon>Planctomycetia</taxon>
        <taxon>Gemmatales</taxon>
        <taxon>Gemmataceae</taxon>
        <taxon>Fimbriiglobus</taxon>
    </lineage>
</organism>
<dbReference type="InterPro" id="IPR016130">
    <property type="entry name" value="Tyr_Pase_AS"/>
</dbReference>
<dbReference type="InterPro" id="IPR000387">
    <property type="entry name" value="Tyr_Pase_dom"/>
</dbReference>
<evidence type="ECO:0000256" key="2">
    <source>
        <dbReference type="SAM" id="Phobius"/>
    </source>
</evidence>
<dbReference type="PROSITE" id="PS00383">
    <property type="entry name" value="TYR_PHOSPHATASE_1"/>
    <property type="match status" value="1"/>
</dbReference>
<keyword evidence="2" id="KW-0472">Membrane</keyword>
<dbReference type="EMBL" id="NIDE01000002">
    <property type="protein sequence ID" value="OWK45446.1"/>
    <property type="molecule type" value="Genomic_DNA"/>
</dbReference>
<feature type="transmembrane region" description="Helical" evidence="2">
    <location>
        <begin position="24"/>
        <end position="41"/>
    </location>
</feature>
<dbReference type="InterPro" id="IPR029021">
    <property type="entry name" value="Prot-tyrosine_phosphatase-like"/>
</dbReference>
<keyword evidence="5" id="KW-1185">Reference proteome</keyword>
<evidence type="ECO:0000313" key="5">
    <source>
        <dbReference type="Proteomes" id="UP000214646"/>
    </source>
</evidence>
<dbReference type="AlphaFoldDB" id="A0A225E5R1"/>
<sequence length="221" mass="24663">MWTAIAAAWAACRAADARVVRGWVLGTLIVAAAGGTVYTYYRASYTHSRRLRVVTDGEFYRSGQLTASGFREAFRRYGIRTVINLQEEDRDPLLPEQWQGKPTVSESDVCKASGVKYVSLDGGALDEPNGFPGSRPAIIDEFLAVLDDKVKYPHPVLIHCKAGLHRTGLLTAIYRMEYEECTKPAAIHEMRANGFGTHDATDGNLYLEKLIFPFVPHERRK</sequence>
<dbReference type="PANTHER" id="PTHR31126">
    <property type="entry name" value="TYROSINE-PROTEIN PHOSPHATASE"/>
    <property type="match status" value="1"/>
</dbReference>
<comment type="similarity">
    <text evidence="1">Belongs to the protein-tyrosine phosphatase family.</text>
</comment>
<proteinExistence type="inferred from homology"/>
<reference evidence="5" key="1">
    <citation type="submission" date="2017-06" db="EMBL/GenBank/DDBJ databases">
        <title>Genome analysis of Fimbriiglobus ruber SP5, the first member of the order Planctomycetales with confirmed chitinolytic capability.</title>
        <authorList>
            <person name="Ravin N.V."/>
            <person name="Rakitin A.L."/>
            <person name="Ivanova A.A."/>
            <person name="Beletsky A.V."/>
            <person name="Kulichevskaya I.S."/>
            <person name="Mardanov A.V."/>
            <person name="Dedysh S.N."/>
        </authorList>
    </citation>
    <scope>NUCLEOTIDE SEQUENCE [LARGE SCALE GENOMIC DNA]</scope>
    <source>
        <strain evidence="5">SP5</strain>
    </source>
</reference>
<dbReference type="PANTHER" id="PTHR31126:SF1">
    <property type="entry name" value="TYROSINE SPECIFIC PROTEIN PHOSPHATASES DOMAIN-CONTAINING PROTEIN"/>
    <property type="match status" value="1"/>
</dbReference>
<dbReference type="GO" id="GO:0016791">
    <property type="term" value="F:phosphatase activity"/>
    <property type="evidence" value="ECO:0007669"/>
    <property type="project" value="TreeGrafter"/>
</dbReference>
<dbReference type="Gene3D" id="3.90.190.10">
    <property type="entry name" value="Protein tyrosine phosphatase superfamily"/>
    <property type="match status" value="1"/>
</dbReference>
<dbReference type="Pfam" id="PF13350">
    <property type="entry name" value="Y_phosphatase3"/>
    <property type="match status" value="1"/>
</dbReference>
<keyword evidence="2" id="KW-0812">Transmembrane</keyword>
<dbReference type="SUPFAM" id="SSF52799">
    <property type="entry name" value="(Phosphotyrosine protein) phosphatases II"/>
    <property type="match status" value="1"/>
</dbReference>
<gene>
    <name evidence="4" type="ORF">FRUB_01777</name>
</gene>